<accession>A0A6G7VGI4</accession>
<dbReference type="PANTHER" id="PTHR30478">
    <property type="entry name" value="DNA POLYMERASE III SUBUNIT BETA"/>
    <property type="match status" value="1"/>
</dbReference>
<evidence type="ECO:0000256" key="6">
    <source>
        <dbReference type="ARBA" id="ARBA00022695"/>
    </source>
</evidence>
<evidence type="ECO:0000256" key="9">
    <source>
        <dbReference type="ARBA" id="ARBA00023125"/>
    </source>
</evidence>
<dbReference type="AlphaFoldDB" id="A0A6G7VGI4"/>
<evidence type="ECO:0000256" key="10">
    <source>
        <dbReference type="PIRNR" id="PIRNR000804"/>
    </source>
</evidence>
<dbReference type="CDD" id="cd00140">
    <property type="entry name" value="beta_clamp"/>
    <property type="match status" value="1"/>
</dbReference>
<evidence type="ECO:0000313" key="15">
    <source>
        <dbReference type="Proteomes" id="UP000502699"/>
    </source>
</evidence>
<feature type="domain" description="DNA polymerase III beta sliding clamp C-terminal" evidence="13">
    <location>
        <begin position="246"/>
        <end position="365"/>
    </location>
</feature>
<dbReference type="Pfam" id="PF02767">
    <property type="entry name" value="DNA_pol3_beta_2"/>
    <property type="match status" value="1"/>
</dbReference>
<dbReference type="Proteomes" id="UP000502699">
    <property type="component" value="Chromosome"/>
</dbReference>
<keyword evidence="6 10" id="KW-0548">Nucleotidyltransferase</keyword>
<dbReference type="KEGG" id="cjap:GWK36_00010"/>
<dbReference type="GO" id="GO:0008408">
    <property type="term" value="F:3'-5' exonuclease activity"/>
    <property type="evidence" value="ECO:0007669"/>
    <property type="project" value="InterPro"/>
</dbReference>
<evidence type="ECO:0000256" key="4">
    <source>
        <dbReference type="ARBA" id="ARBA00022490"/>
    </source>
</evidence>
<protein>
    <recommendedName>
        <fullName evidence="3 10">Beta sliding clamp</fullName>
    </recommendedName>
</protein>
<proteinExistence type="inferred from homology"/>
<dbReference type="InterPro" id="IPR001001">
    <property type="entry name" value="DNA_polIII_beta"/>
</dbReference>
<evidence type="ECO:0000313" key="14">
    <source>
        <dbReference type="EMBL" id="QIK39020.1"/>
    </source>
</evidence>
<dbReference type="RefSeq" id="WP_166272252.1">
    <property type="nucleotide sequence ID" value="NZ_CP048029.1"/>
</dbReference>
<comment type="similarity">
    <text evidence="2 10">Belongs to the beta sliding clamp family.</text>
</comment>
<reference evidence="15" key="1">
    <citation type="submission" date="2020-01" db="EMBL/GenBank/DDBJ databases">
        <title>Caldichromatium gen. nov., sp. nov., a thermophilic purple sulfur bacterium member of the family Chromatiaceae isolated from Nakabusa hot spring, Japan.</title>
        <authorList>
            <person name="Saini M.K."/>
            <person name="Hanada S."/>
            <person name="Tank M."/>
        </authorList>
    </citation>
    <scope>NUCLEOTIDE SEQUENCE [LARGE SCALE GENOMIC DNA]</scope>
    <source>
        <strain evidence="15">No.7</strain>
    </source>
</reference>
<evidence type="ECO:0000259" key="11">
    <source>
        <dbReference type="Pfam" id="PF00712"/>
    </source>
</evidence>
<dbReference type="InterPro" id="IPR022637">
    <property type="entry name" value="DNA_polIII_beta_cen"/>
</dbReference>
<evidence type="ECO:0000259" key="12">
    <source>
        <dbReference type="Pfam" id="PF02767"/>
    </source>
</evidence>
<dbReference type="PANTHER" id="PTHR30478:SF0">
    <property type="entry name" value="BETA SLIDING CLAMP"/>
    <property type="match status" value="1"/>
</dbReference>
<organism evidence="14 15">
    <name type="scientific">Caldichromatium japonicum</name>
    <dbReference type="NCBI Taxonomy" id="2699430"/>
    <lineage>
        <taxon>Bacteria</taxon>
        <taxon>Pseudomonadati</taxon>
        <taxon>Pseudomonadota</taxon>
        <taxon>Gammaproteobacteria</taxon>
        <taxon>Chromatiales</taxon>
        <taxon>Chromatiaceae</taxon>
        <taxon>Caldichromatium</taxon>
    </lineage>
</organism>
<evidence type="ECO:0000256" key="3">
    <source>
        <dbReference type="ARBA" id="ARBA00021035"/>
    </source>
</evidence>
<dbReference type="GO" id="GO:0006271">
    <property type="term" value="P:DNA strand elongation involved in DNA replication"/>
    <property type="evidence" value="ECO:0007669"/>
    <property type="project" value="TreeGrafter"/>
</dbReference>
<evidence type="ECO:0000256" key="5">
    <source>
        <dbReference type="ARBA" id="ARBA00022679"/>
    </source>
</evidence>
<evidence type="ECO:0000256" key="7">
    <source>
        <dbReference type="ARBA" id="ARBA00022705"/>
    </source>
</evidence>
<evidence type="ECO:0000259" key="13">
    <source>
        <dbReference type="Pfam" id="PF02768"/>
    </source>
</evidence>
<comment type="subcellular location">
    <subcellularLocation>
        <location evidence="1 10">Cytoplasm</location>
    </subcellularLocation>
</comment>
<gene>
    <name evidence="14" type="ORF">GWK36_00010</name>
</gene>
<evidence type="ECO:0000256" key="8">
    <source>
        <dbReference type="ARBA" id="ARBA00022932"/>
    </source>
</evidence>
<dbReference type="InterPro" id="IPR022635">
    <property type="entry name" value="DNA_polIII_beta_C"/>
</dbReference>
<evidence type="ECO:0000256" key="2">
    <source>
        <dbReference type="ARBA" id="ARBA00010752"/>
    </source>
</evidence>
<feature type="domain" description="DNA polymerase III beta sliding clamp central" evidence="12">
    <location>
        <begin position="129"/>
        <end position="243"/>
    </location>
</feature>
<dbReference type="SMART" id="SM00480">
    <property type="entry name" value="POL3Bc"/>
    <property type="match status" value="1"/>
</dbReference>
<comment type="subunit">
    <text evidence="10">Forms a ring-shaped head-to-tail homodimer around DNA.</text>
</comment>
<dbReference type="Gene3D" id="3.10.150.10">
    <property type="entry name" value="DNA Polymerase III, subunit A, domain 2"/>
    <property type="match status" value="1"/>
</dbReference>
<keyword evidence="9" id="KW-0238">DNA-binding</keyword>
<comment type="function">
    <text evidence="10">Confers DNA tethering and processivity to DNA polymerases and other proteins. Acts as a clamp, forming a ring around DNA (a reaction catalyzed by the clamp-loading complex) which diffuses in an ATP-independent manner freely and bidirectionally along dsDNA. Initially characterized for its ability to contact the catalytic subunit of DNA polymerase III (Pol III), a complex, multichain enzyme responsible for most of the replicative synthesis in bacteria; Pol III exhibits 3'-5' exonuclease proofreading activity. The beta chain is required for initiation of replication as well as for processivity of DNA replication.</text>
</comment>
<dbReference type="NCBIfam" id="TIGR00663">
    <property type="entry name" value="dnan"/>
    <property type="match status" value="1"/>
</dbReference>
<sequence length="366" mass="40603">MEFVVDREVILPALNRVIGVIERRQTLPILGNFAVLTGEDRLLLTASDLDIEVKTQCPAKVIESGETTIPARKLYEICRSLGDGTEIRLKVRDDRCTLTAGRSRFTLATLPAQDFPCMESGVPFLRLSLPEHLLRRLIDKTAFAMAQQDVRHYLNGLLWDFKDDTLVTVATDGHRLAKYVTLVDAPSETPLQAIVPYKTVSELKRQLKSADGLVQIAVGERHIHIATPEFALTSKLIDGRFPDYERVIPVASGEPAVSNLEDLRRALNRVAILSNDKYRGVRLDFASGALRITATNPEQEEAEEEVELSYSGEPVSIGFNVAYLLDALGAIDEEMVAIQIQDVSSSSLWRGLGAEAETYVVMPMRL</sequence>
<dbReference type="Gene3D" id="3.70.10.10">
    <property type="match status" value="1"/>
</dbReference>
<dbReference type="PIRSF" id="PIRSF000804">
    <property type="entry name" value="DNA_pol_III_b"/>
    <property type="match status" value="1"/>
</dbReference>
<name>A0A6G7VGI4_9GAMM</name>
<dbReference type="GO" id="GO:0003887">
    <property type="term" value="F:DNA-directed DNA polymerase activity"/>
    <property type="evidence" value="ECO:0007669"/>
    <property type="project" value="UniProtKB-UniRule"/>
</dbReference>
<dbReference type="GO" id="GO:0003677">
    <property type="term" value="F:DNA binding"/>
    <property type="evidence" value="ECO:0007669"/>
    <property type="project" value="UniProtKB-UniRule"/>
</dbReference>
<dbReference type="GO" id="GO:0009360">
    <property type="term" value="C:DNA polymerase III complex"/>
    <property type="evidence" value="ECO:0007669"/>
    <property type="project" value="InterPro"/>
</dbReference>
<keyword evidence="5 10" id="KW-0808">Transferase</keyword>
<keyword evidence="15" id="KW-1185">Reference proteome</keyword>
<dbReference type="Pfam" id="PF02768">
    <property type="entry name" value="DNA_pol3_beta_3"/>
    <property type="match status" value="1"/>
</dbReference>
<dbReference type="EMBL" id="CP048029">
    <property type="protein sequence ID" value="QIK39020.1"/>
    <property type="molecule type" value="Genomic_DNA"/>
</dbReference>
<dbReference type="Pfam" id="PF00712">
    <property type="entry name" value="DNA_pol3_beta"/>
    <property type="match status" value="1"/>
</dbReference>
<keyword evidence="8 10" id="KW-0239">DNA-directed DNA polymerase</keyword>
<feature type="domain" description="DNA polymerase III beta sliding clamp N-terminal" evidence="11">
    <location>
        <begin position="1"/>
        <end position="118"/>
    </location>
</feature>
<dbReference type="InterPro" id="IPR022634">
    <property type="entry name" value="DNA_polIII_beta_N"/>
</dbReference>
<keyword evidence="7 10" id="KW-0235">DNA replication</keyword>
<dbReference type="InterPro" id="IPR046938">
    <property type="entry name" value="DNA_clamp_sf"/>
</dbReference>
<dbReference type="SUPFAM" id="SSF55979">
    <property type="entry name" value="DNA clamp"/>
    <property type="match status" value="3"/>
</dbReference>
<dbReference type="GO" id="GO:0005737">
    <property type="term" value="C:cytoplasm"/>
    <property type="evidence" value="ECO:0007669"/>
    <property type="project" value="UniProtKB-SubCell"/>
</dbReference>
<evidence type="ECO:0000256" key="1">
    <source>
        <dbReference type="ARBA" id="ARBA00004496"/>
    </source>
</evidence>
<keyword evidence="4 10" id="KW-0963">Cytoplasm</keyword>